<dbReference type="SMART" id="SM00382">
    <property type="entry name" value="AAA"/>
    <property type="match status" value="1"/>
</dbReference>
<dbReference type="InterPro" id="IPR027417">
    <property type="entry name" value="P-loop_NTPase"/>
</dbReference>
<sequence>MTEPWQTFGDLALRTGQAPDKAHDKALAKARDELKGSLQGDSAFATVAANAALTPAETEALAVLAAAELAGLPPLTALELGRVATRLGADRHPAAPDGGLCRAALLSIGDGGSGGWAGALVRAAPLLVWWLLGETPRDPGLPDGAEDVAIAAQGDADLVLVAGPDRVRRLQAVIAALAAPRLLLTPPPESPAGWDAVVRYATVSGSGVVLELDGELTPYGRGRVDAAAHLPWAVTSAADLPVESLPRRPWRHLPVAPAQATAAEVEAVFGPAADRLPMLPTATQVQQVAELAPRFGDPARAVRWLAHGRLDRLATRIEPAATWDDLVLPPDRLTLVREVMIRQRQRRRVLTDWGLGRAAPTATIAMFAGQSGTGKTLAAEVVAGALELDLYQIDVSQLVSKYIGETEKNLGQVFDAAGSVPCVLFFDEADALFGKRSEVSDAHDRYANIEVAYLLQRLEQHNGIVVLASNLAANLDKAFARRIHVAVDFPMPGPAERRHIWDRCLPAPEHRGELDLDRLATYELSGGNIRNAALRAAFLAADEDSVVTMAVLTEALRREMIKLGRHVPA</sequence>
<reference evidence="5 6" key="1">
    <citation type="submission" date="2020-08" db="EMBL/GenBank/DDBJ databases">
        <title>Sequencing the genomes of 1000 actinobacteria strains.</title>
        <authorList>
            <person name="Klenk H.-P."/>
        </authorList>
    </citation>
    <scope>NUCLEOTIDE SEQUENCE [LARGE SCALE GENOMIC DNA]</scope>
    <source>
        <strain evidence="5 6">DSM 102122</strain>
    </source>
</reference>
<dbReference type="EMBL" id="JACHMM010000001">
    <property type="protein sequence ID" value="MBB5789816.1"/>
    <property type="molecule type" value="Genomic_DNA"/>
</dbReference>
<keyword evidence="2" id="KW-0547">Nucleotide-binding</keyword>
<dbReference type="Proteomes" id="UP000542813">
    <property type="component" value="Unassembled WGS sequence"/>
</dbReference>
<gene>
    <name evidence="5" type="ORF">HD601_004391</name>
</gene>
<dbReference type="AlphaFoldDB" id="A0A7W9GUA4"/>
<dbReference type="Gene3D" id="3.40.50.300">
    <property type="entry name" value="P-loop containing nucleotide triphosphate hydrolases"/>
    <property type="match status" value="1"/>
</dbReference>
<keyword evidence="6" id="KW-1185">Reference proteome</keyword>
<keyword evidence="3" id="KW-0067">ATP-binding</keyword>
<evidence type="ECO:0000259" key="4">
    <source>
        <dbReference type="SMART" id="SM00382"/>
    </source>
</evidence>
<organism evidence="5 6">
    <name type="scientific">Jiangella mangrovi</name>
    <dbReference type="NCBI Taxonomy" id="1524084"/>
    <lineage>
        <taxon>Bacteria</taxon>
        <taxon>Bacillati</taxon>
        <taxon>Actinomycetota</taxon>
        <taxon>Actinomycetes</taxon>
        <taxon>Jiangellales</taxon>
        <taxon>Jiangellaceae</taxon>
        <taxon>Jiangella</taxon>
    </lineage>
</organism>
<dbReference type="PANTHER" id="PTHR23073">
    <property type="entry name" value="26S PROTEASOME REGULATORY SUBUNIT"/>
    <property type="match status" value="1"/>
</dbReference>
<dbReference type="InterPro" id="IPR050221">
    <property type="entry name" value="26S_Proteasome_ATPase"/>
</dbReference>
<dbReference type="GO" id="GO:0016887">
    <property type="term" value="F:ATP hydrolysis activity"/>
    <property type="evidence" value="ECO:0007669"/>
    <property type="project" value="InterPro"/>
</dbReference>
<evidence type="ECO:0000256" key="3">
    <source>
        <dbReference type="ARBA" id="ARBA00022840"/>
    </source>
</evidence>
<feature type="domain" description="AAA+ ATPase" evidence="4">
    <location>
        <begin position="361"/>
        <end position="489"/>
    </location>
</feature>
<dbReference type="SUPFAM" id="SSF52540">
    <property type="entry name" value="P-loop containing nucleoside triphosphate hydrolases"/>
    <property type="match status" value="1"/>
</dbReference>
<evidence type="ECO:0000256" key="1">
    <source>
        <dbReference type="ARBA" id="ARBA00006914"/>
    </source>
</evidence>
<evidence type="ECO:0000313" key="5">
    <source>
        <dbReference type="EMBL" id="MBB5789816.1"/>
    </source>
</evidence>
<proteinExistence type="inferred from homology"/>
<name>A0A7W9GUA4_9ACTN</name>
<dbReference type="Pfam" id="PF00004">
    <property type="entry name" value="AAA"/>
    <property type="match status" value="1"/>
</dbReference>
<comment type="similarity">
    <text evidence="1">Belongs to the AAA ATPase family.</text>
</comment>
<dbReference type="GO" id="GO:0005524">
    <property type="term" value="F:ATP binding"/>
    <property type="evidence" value="ECO:0007669"/>
    <property type="project" value="UniProtKB-KW"/>
</dbReference>
<protein>
    <recommendedName>
        <fullName evidence="4">AAA+ ATPase domain-containing protein</fullName>
    </recommendedName>
</protein>
<accession>A0A7W9GUA4</accession>
<dbReference type="InterPro" id="IPR003959">
    <property type="entry name" value="ATPase_AAA_core"/>
</dbReference>
<dbReference type="RefSeq" id="WP_184825428.1">
    <property type="nucleotide sequence ID" value="NZ_JACHMM010000001.1"/>
</dbReference>
<dbReference type="CDD" id="cd19481">
    <property type="entry name" value="RecA-like_protease"/>
    <property type="match status" value="1"/>
</dbReference>
<evidence type="ECO:0000256" key="2">
    <source>
        <dbReference type="ARBA" id="ARBA00022741"/>
    </source>
</evidence>
<comment type="caution">
    <text evidence="5">The sequence shown here is derived from an EMBL/GenBank/DDBJ whole genome shotgun (WGS) entry which is preliminary data.</text>
</comment>
<evidence type="ECO:0000313" key="6">
    <source>
        <dbReference type="Proteomes" id="UP000542813"/>
    </source>
</evidence>
<dbReference type="InterPro" id="IPR003593">
    <property type="entry name" value="AAA+_ATPase"/>
</dbReference>